<name>A0ABN9XPV6_9DINO</name>
<dbReference type="SUPFAM" id="SSF56219">
    <property type="entry name" value="DNase I-like"/>
    <property type="match status" value="1"/>
</dbReference>
<organism evidence="1 2">
    <name type="scientific">Prorocentrum cordatum</name>
    <dbReference type="NCBI Taxonomy" id="2364126"/>
    <lineage>
        <taxon>Eukaryota</taxon>
        <taxon>Sar</taxon>
        <taxon>Alveolata</taxon>
        <taxon>Dinophyceae</taxon>
        <taxon>Prorocentrales</taxon>
        <taxon>Prorocentraceae</taxon>
        <taxon>Prorocentrum</taxon>
    </lineage>
</organism>
<protein>
    <submittedName>
        <fullName evidence="1">Uncharacterized protein</fullName>
    </submittedName>
</protein>
<sequence length="892" mass="98192">MILGIREVHQDITQLRTFMKKIDSTLDMHFFSAPGHHGVISGGVATMFPAGLHAESDALIPGRVLRAVFRTNTQQMIFYNIHNYEISNAAIKRVSTRILSDLCLAKASPCKVILIVMGDFNFAAVGKLKLTEPVSRASSEPSESSKASARKWHDALKHLVEIEGADTTHYCVETKAESTIDRCFCSFTPTQMLQLSVNSATFSTPEDLSRRHVSDRAAVLVSFTMRDVKPAKNQPIAQFITQSPTFKKIADKVFGATDMSHLSPPSKLVLTTELLREIARETRGHMLETSPNSGDVQLQVAKSIARAVCSPPLIDHVKFEEWANDLFRQDADRRQTAIDLAAQRGRLRPAQARAQSRAPQRKIKLWNPIGKRPILTGVKTSVGTVLGPKDRLQKLVEHWQPVFEGKQIDFDKAADYLSQSSPMIDCNSFNPPDYDTLKKSVVPASQRGFIHGRNFGYNAVELDVESHIASADPGAKDTLPVLVSLDIAQAMGAPMAAINFFDSVYHNILAMALCAGQYIPLFYIRSGIIQGCGWSGALYAMGTASFLSNIERALENQGRGLCRACADDLGLVLNAVTRLSHLAEVANSMDMLAGLTLKAPKCRIIPLAGEVNSELADKLRIALINTVPFFKDFNICDCLTYLGLLIGPGATEKRIFEKAFNKFKMRAKAFGASDAPSMGAAALFNSRALPVLSYLAQFAMLPHEYFKNENWINASVLRFPNGAFRVKDWPHLRAWGVHGPRSLQLAMVAANTRSTATTFRKFLEIRARLHEGLNSHGDMQTLVGVARGTLHQSPPWWQMPPFVETLRRVATPTAEHIYYPENLLRPAVAGAPEAIADGRPGLAQRRAFSGALAALGPHSIGPFLEARIVAEHPHAAEFPHRNPDIFSKLRAT</sequence>
<keyword evidence="2" id="KW-1185">Reference proteome</keyword>
<proteinExistence type="predicted"/>
<feature type="non-terminal residue" evidence="1">
    <location>
        <position position="892"/>
    </location>
</feature>
<evidence type="ECO:0000313" key="2">
    <source>
        <dbReference type="Proteomes" id="UP001189429"/>
    </source>
</evidence>
<dbReference type="InterPro" id="IPR036691">
    <property type="entry name" value="Endo/exonu/phosph_ase_sf"/>
</dbReference>
<comment type="caution">
    <text evidence="1">The sequence shown here is derived from an EMBL/GenBank/DDBJ whole genome shotgun (WGS) entry which is preliminary data.</text>
</comment>
<dbReference type="EMBL" id="CAUYUJ010020760">
    <property type="protein sequence ID" value="CAK0900345.1"/>
    <property type="molecule type" value="Genomic_DNA"/>
</dbReference>
<accession>A0ABN9XPV6</accession>
<gene>
    <name evidence="1" type="ORF">PCOR1329_LOCUS77642</name>
</gene>
<evidence type="ECO:0000313" key="1">
    <source>
        <dbReference type="EMBL" id="CAK0900345.1"/>
    </source>
</evidence>
<dbReference type="Gene3D" id="3.60.10.10">
    <property type="entry name" value="Endonuclease/exonuclease/phosphatase"/>
    <property type="match status" value="1"/>
</dbReference>
<reference evidence="1" key="1">
    <citation type="submission" date="2023-10" db="EMBL/GenBank/DDBJ databases">
        <authorList>
            <person name="Chen Y."/>
            <person name="Shah S."/>
            <person name="Dougan E. K."/>
            <person name="Thang M."/>
            <person name="Chan C."/>
        </authorList>
    </citation>
    <scope>NUCLEOTIDE SEQUENCE [LARGE SCALE GENOMIC DNA]</scope>
</reference>
<dbReference type="Proteomes" id="UP001189429">
    <property type="component" value="Unassembled WGS sequence"/>
</dbReference>